<evidence type="ECO:0000313" key="2">
    <source>
        <dbReference type="Proteomes" id="UP000012118"/>
    </source>
</evidence>
<gene>
    <name evidence="1" type="ORF">LEP1GSC108_0404</name>
</gene>
<comment type="caution">
    <text evidence="1">The sequence shown here is derived from an EMBL/GenBank/DDBJ whole genome shotgun (WGS) entry which is preliminary data.</text>
</comment>
<dbReference type="RefSeq" id="WP_004503736.1">
    <property type="nucleotide sequence ID" value="NZ_AHNU02000057.1"/>
</dbReference>
<evidence type="ECO:0000313" key="1">
    <source>
        <dbReference type="EMBL" id="EMN89474.1"/>
    </source>
</evidence>
<sequence length="119" mass="13341">MENLLSPNSSLSVSSAISLPDSSPIEKLLTEYRFLKSPLESSTYKSSRITGLTVEIGEVAIFRDRGFLFYFTDSMERFREILAALSVAWDLRTDLGIQAPFSCFEVVSDLFRNEKSASV</sequence>
<keyword evidence="2" id="KW-1185">Reference proteome</keyword>
<protein>
    <submittedName>
        <fullName evidence="1">Uncharacterized protein</fullName>
    </submittedName>
</protein>
<accession>M6Q2G2</accession>
<name>M6Q2G2_9LEPT</name>
<dbReference type="AlphaFoldDB" id="M6Q2G2"/>
<dbReference type="EMBL" id="AHNU02000057">
    <property type="protein sequence ID" value="EMN89474.1"/>
    <property type="molecule type" value="Genomic_DNA"/>
</dbReference>
<proteinExistence type="predicted"/>
<dbReference type="Proteomes" id="UP000012118">
    <property type="component" value="Unassembled WGS sequence"/>
</dbReference>
<reference evidence="1 2" key="1">
    <citation type="submission" date="2013-01" db="EMBL/GenBank/DDBJ databases">
        <authorList>
            <person name="Harkins D.M."/>
            <person name="Durkin A.S."/>
            <person name="Brinkac L.M."/>
            <person name="Haft D.H."/>
            <person name="Selengut J.D."/>
            <person name="Sanka R."/>
            <person name="DePew J."/>
            <person name="Purushe J."/>
            <person name="Chanthongthip A."/>
            <person name="Lattana O."/>
            <person name="Phetsouvanh R."/>
            <person name="Newton P.N."/>
            <person name="Vinetz J.M."/>
            <person name="Sutton G.G."/>
            <person name="Nierman W.C."/>
            <person name="Fouts D.E."/>
        </authorList>
    </citation>
    <scope>NUCLEOTIDE SEQUENCE [LARGE SCALE GENOMIC DNA]</scope>
    <source>
        <strain evidence="1 2">UI 13098</strain>
    </source>
</reference>
<organism evidence="1 2">
    <name type="scientific">Leptospira weilii str. UI 13098</name>
    <dbReference type="NCBI Taxonomy" id="1088542"/>
    <lineage>
        <taxon>Bacteria</taxon>
        <taxon>Pseudomonadati</taxon>
        <taxon>Spirochaetota</taxon>
        <taxon>Spirochaetia</taxon>
        <taxon>Leptospirales</taxon>
        <taxon>Leptospiraceae</taxon>
        <taxon>Leptospira</taxon>
    </lineage>
</organism>